<organism evidence="2 3">
    <name type="scientific">Proteus penneri</name>
    <dbReference type="NCBI Taxonomy" id="102862"/>
    <lineage>
        <taxon>Bacteria</taxon>
        <taxon>Pseudomonadati</taxon>
        <taxon>Pseudomonadota</taxon>
        <taxon>Gammaproteobacteria</taxon>
        <taxon>Enterobacterales</taxon>
        <taxon>Morganellaceae</taxon>
        <taxon>Proteus</taxon>
    </lineage>
</organism>
<evidence type="ECO:0000313" key="2">
    <source>
        <dbReference type="EMBL" id="CRL64336.1"/>
    </source>
</evidence>
<keyword evidence="1" id="KW-0812">Transmembrane</keyword>
<name>A0A0G4QFC3_9GAMM</name>
<sequence>MRHHPSVDLIVYLCACIVLYRRFFIYQPHIHFVFTALTRYYPVQGEIGDSINMINKQKAYLAQEKLFLIEKFGPLLFFLIPLIMLIIGGKSWAKYVAFLCQGIALIYIVVFYQAKKHYLAFKQENEKGIPTRFYRIAWVYVFLTLCVEVVLLFQQGF</sequence>
<evidence type="ECO:0000313" key="3">
    <source>
        <dbReference type="Proteomes" id="UP000183920"/>
    </source>
</evidence>
<protein>
    <submittedName>
        <fullName evidence="2">Uncharacterized protein</fullName>
    </submittedName>
</protein>
<dbReference type="EMBL" id="CVRY01000006">
    <property type="protein sequence ID" value="CRL64336.1"/>
    <property type="molecule type" value="Genomic_DNA"/>
</dbReference>
<accession>A0A0G4QFC3</accession>
<proteinExistence type="predicted"/>
<feature type="transmembrane region" description="Helical" evidence="1">
    <location>
        <begin position="66"/>
        <end position="86"/>
    </location>
</feature>
<dbReference type="Proteomes" id="UP000183920">
    <property type="component" value="Unassembled WGS sequence"/>
</dbReference>
<dbReference type="AlphaFoldDB" id="A0A0G4QFC3"/>
<feature type="transmembrane region" description="Helical" evidence="1">
    <location>
        <begin position="6"/>
        <end position="24"/>
    </location>
</feature>
<gene>
    <name evidence="2" type="ORF">BN1804_02946</name>
</gene>
<feature type="transmembrane region" description="Helical" evidence="1">
    <location>
        <begin position="133"/>
        <end position="153"/>
    </location>
</feature>
<evidence type="ECO:0000256" key="1">
    <source>
        <dbReference type="SAM" id="Phobius"/>
    </source>
</evidence>
<feature type="transmembrane region" description="Helical" evidence="1">
    <location>
        <begin position="92"/>
        <end position="112"/>
    </location>
</feature>
<keyword evidence="1" id="KW-1133">Transmembrane helix</keyword>
<keyword evidence="1" id="KW-0472">Membrane</keyword>
<reference evidence="3" key="1">
    <citation type="submission" date="2015-06" db="EMBL/GenBank/DDBJ databases">
        <authorList>
            <person name="Urmite Genomes"/>
        </authorList>
    </citation>
    <scope>NUCLEOTIDE SEQUENCE [LARGE SCALE GENOMIC DNA]</scope>
    <source>
        <strain evidence="3">CSUR P1867</strain>
    </source>
</reference>